<organism evidence="1">
    <name type="scientific">Anguilla anguilla</name>
    <name type="common">European freshwater eel</name>
    <name type="synonym">Muraena anguilla</name>
    <dbReference type="NCBI Taxonomy" id="7936"/>
    <lineage>
        <taxon>Eukaryota</taxon>
        <taxon>Metazoa</taxon>
        <taxon>Chordata</taxon>
        <taxon>Craniata</taxon>
        <taxon>Vertebrata</taxon>
        <taxon>Euteleostomi</taxon>
        <taxon>Actinopterygii</taxon>
        <taxon>Neopterygii</taxon>
        <taxon>Teleostei</taxon>
        <taxon>Anguilliformes</taxon>
        <taxon>Anguillidae</taxon>
        <taxon>Anguilla</taxon>
    </lineage>
</organism>
<reference evidence="1" key="2">
    <citation type="journal article" date="2015" name="Fish Shellfish Immunol.">
        <title>Early steps in the European eel (Anguilla anguilla)-Vibrio vulnificus interaction in the gills: Role of the RtxA13 toxin.</title>
        <authorList>
            <person name="Callol A."/>
            <person name="Pajuelo D."/>
            <person name="Ebbesson L."/>
            <person name="Teles M."/>
            <person name="MacKenzie S."/>
            <person name="Amaro C."/>
        </authorList>
    </citation>
    <scope>NUCLEOTIDE SEQUENCE</scope>
</reference>
<proteinExistence type="predicted"/>
<dbReference type="AlphaFoldDB" id="A0A0E9SV63"/>
<reference evidence="1" key="1">
    <citation type="submission" date="2014-11" db="EMBL/GenBank/DDBJ databases">
        <authorList>
            <person name="Amaro Gonzalez C."/>
        </authorList>
    </citation>
    <scope>NUCLEOTIDE SEQUENCE</scope>
</reference>
<accession>A0A0E9SV63</accession>
<evidence type="ECO:0000313" key="1">
    <source>
        <dbReference type="EMBL" id="JAH44423.1"/>
    </source>
</evidence>
<name>A0A0E9SV63_ANGAN</name>
<sequence length="39" mass="4289">MLVSLGDVKTNYVLPCGDCCAWGQFGFSTRPWGFSFLNA</sequence>
<dbReference type="EMBL" id="GBXM01064154">
    <property type="protein sequence ID" value="JAH44423.1"/>
    <property type="molecule type" value="Transcribed_RNA"/>
</dbReference>
<protein>
    <submittedName>
        <fullName evidence="1">Uncharacterized protein</fullName>
    </submittedName>
</protein>